<protein>
    <submittedName>
        <fullName evidence="2">Uncharacterized protein</fullName>
    </submittedName>
</protein>
<keyword evidence="1" id="KW-1133">Transmembrane helix</keyword>
<gene>
    <name evidence="2" type="ORF">CITCOLO1_LOCUS11834</name>
</gene>
<accession>A0ABP0YHE5</accession>
<proteinExistence type="predicted"/>
<name>A0ABP0YHE5_9ROSI</name>
<keyword evidence="3" id="KW-1185">Reference proteome</keyword>
<keyword evidence="1" id="KW-0812">Transmembrane</keyword>
<reference evidence="2 3" key="1">
    <citation type="submission" date="2024-03" db="EMBL/GenBank/DDBJ databases">
        <authorList>
            <person name="Gkanogiannis A."/>
            <person name="Becerra Lopez-Lavalle L."/>
        </authorList>
    </citation>
    <scope>NUCLEOTIDE SEQUENCE [LARGE SCALE GENOMIC DNA]</scope>
</reference>
<evidence type="ECO:0000313" key="3">
    <source>
        <dbReference type="Proteomes" id="UP001642487"/>
    </source>
</evidence>
<feature type="transmembrane region" description="Helical" evidence="1">
    <location>
        <begin position="20"/>
        <end position="39"/>
    </location>
</feature>
<organism evidence="2 3">
    <name type="scientific">Citrullus colocynthis</name>
    <name type="common">colocynth</name>
    <dbReference type="NCBI Taxonomy" id="252529"/>
    <lineage>
        <taxon>Eukaryota</taxon>
        <taxon>Viridiplantae</taxon>
        <taxon>Streptophyta</taxon>
        <taxon>Embryophyta</taxon>
        <taxon>Tracheophyta</taxon>
        <taxon>Spermatophyta</taxon>
        <taxon>Magnoliopsida</taxon>
        <taxon>eudicotyledons</taxon>
        <taxon>Gunneridae</taxon>
        <taxon>Pentapetalae</taxon>
        <taxon>rosids</taxon>
        <taxon>fabids</taxon>
        <taxon>Cucurbitales</taxon>
        <taxon>Cucurbitaceae</taxon>
        <taxon>Benincaseae</taxon>
        <taxon>Citrullus</taxon>
    </lineage>
</organism>
<sequence length="71" mass="8082">MFPLSSVSTKNTATHCTALYFFLSPPAFSVASLASFFFIHQIKRHYCSFLRFFVFVSHYTKSFKLVCAAGK</sequence>
<dbReference type="EMBL" id="OZ021738">
    <property type="protein sequence ID" value="CAK9319816.1"/>
    <property type="molecule type" value="Genomic_DNA"/>
</dbReference>
<keyword evidence="1" id="KW-0472">Membrane</keyword>
<dbReference type="Proteomes" id="UP001642487">
    <property type="component" value="Chromosome 4"/>
</dbReference>
<evidence type="ECO:0000256" key="1">
    <source>
        <dbReference type="SAM" id="Phobius"/>
    </source>
</evidence>
<evidence type="ECO:0000313" key="2">
    <source>
        <dbReference type="EMBL" id="CAK9319816.1"/>
    </source>
</evidence>